<accession>A0A0R2B330</accession>
<proteinExistence type="predicted"/>
<sequence length="59" mass="6856">MKDIQEEIAGIFADERERIENIEANMNERVTTAYDLGYNDGWNAAFNTIKEKFGDGRRE</sequence>
<evidence type="ECO:0000313" key="2">
    <source>
        <dbReference type="Proteomes" id="UP000051612"/>
    </source>
</evidence>
<dbReference type="Proteomes" id="UP000051612">
    <property type="component" value="Unassembled WGS sequence"/>
</dbReference>
<evidence type="ECO:0000313" key="1">
    <source>
        <dbReference type="EMBL" id="KRM73679.1"/>
    </source>
</evidence>
<gene>
    <name evidence="1" type="ORF">FC48_GL000949</name>
</gene>
<dbReference type="AlphaFoldDB" id="A0A0R2B330"/>
<reference evidence="1 2" key="1">
    <citation type="journal article" date="2015" name="Genome Announc.">
        <title>Expanding the biotechnology potential of lactobacilli through comparative genomics of 213 strains and associated genera.</title>
        <authorList>
            <person name="Sun Z."/>
            <person name="Harris H.M."/>
            <person name="McCann A."/>
            <person name="Guo C."/>
            <person name="Argimon S."/>
            <person name="Zhang W."/>
            <person name="Yang X."/>
            <person name="Jeffery I.B."/>
            <person name="Cooney J.C."/>
            <person name="Kagawa T.F."/>
            <person name="Liu W."/>
            <person name="Song Y."/>
            <person name="Salvetti E."/>
            <person name="Wrobel A."/>
            <person name="Rasinkangas P."/>
            <person name="Parkhill J."/>
            <person name="Rea M.C."/>
            <person name="O'Sullivan O."/>
            <person name="Ritari J."/>
            <person name="Douillard F.P."/>
            <person name="Paul Ross R."/>
            <person name="Yang R."/>
            <person name="Briner A.E."/>
            <person name="Felis G.E."/>
            <person name="de Vos W.M."/>
            <person name="Barrangou R."/>
            <person name="Klaenhammer T.R."/>
            <person name="Caufield P.W."/>
            <person name="Cui Y."/>
            <person name="Zhang H."/>
            <person name="O'Toole P.W."/>
        </authorList>
    </citation>
    <scope>NUCLEOTIDE SEQUENCE [LARGE SCALE GENOMIC DNA]</scope>
    <source>
        <strain evidence="1 2">DSM 20452</strain>
    </source>
</reference>
<protein>
    <submittedName>
        <fullName evidence="1">Uncharacterized protein</fullName>
    </submittedName>
</protein>
<organism evidence="1 2">
    <name type="scientific">Ligilactobacillus murinus DSM 20452 = NBRC 14221</name>
    <dbReference type="NCBI Taxonomy" id="1423772"/>
    <lineage>
        <taxon>Bacteria</taxon>
        <taxon>Bacillati</taxon>
        <taxon>Bacillota</taxon>
        <taxon>Bacilli</taxon>
        <taxon>Lactobacillales</taxon>
        <taxon>Lactobacillaceae</taxon>
        <taxon>Ligilactobacillus</taxon>
    </lineage>
</organism>
<name>A0A0R2B330_9LACO</name>
<comment type="caution">
    <text evidence="1">The sequence shown here is derived from an EMBL/GenBank/DDBJ whole genome shotgun (WGS) entry which is preliminary data.</text>
</comment>
<dbReference type="RefSeq" id="WP_004047473.1">
    <property type="nucleotide sequence ID" value="NZ_AYYN01000140.1"/>
</dbReference>
<dbReference type="PATRIC" id="fig|1423772.3.peg.1024"/>
<dbReference type="EMBL" id="AYYN01000140">
    <property type="protein sequence ID" value="KRM73679.1"/>
    <property type="molecule type" value="Genomic_DNA"/>
</dbReference>